<keyword evidence="2" id="KW-0812">Transmembrane</keyword>
<evidence type="ECO:0000256" key="1">
    <source>
        <dbReference type="SAM" id="MobiDB-lite"/>
    </source>
</evidence>
<feature type="compositionally biased region" description="Polar residues" evidence="1">
    <location>
        <begin position="290"/>
        <end position="301"/>
    </location>
</feature>
<evidence type="ECO:0000256" key="2">
    <source>
        <dbReference type="SAM" id="Phobius"/>
    </source>
</evidence>
<name>A0A2J7QKG4_9NEOP</name>
<proteinExistence type="predicted"/>
<keyword evidence="2" id="KW-1133">Transmembrane helix</keyword>
<dbReference type="EMBL" id="NEVH01013262">
    <property type="protein sequence ID" value="PNF29072.1"/>
    <property type="molecule type" value="Genomic_DNA"/>
</dbReference>
<accession>A0A2J7QKG4</accession>
<reference evidence="3 4" key="1">
    <citation type="submission" date="2017-12" db="EMBL/GenBank/DDBJ databases">
        <title>Hemimetabolous genomes reveal molecular basis of termite eusociality.</title>
        <authorList>
            <person name="Harrison M.C."/>
            <person name="Jongepier E."/>
            <person name="Robertson H.M."/>
            <person name="Arning N."/>
            <person name="Bitard-Feildel T."/>
            <person name="Chao H."/>
            <person name="Childers C.P."/>
            <person name="Dinh H."/>
            <person name="Doddapaneni H."/>
            <person name="Dugan S."/>
            <person name="Gowin J."/>
            <person name="Greiner C."/>
            <person name="Han Y."/>
            <person name="Hu H."/>
            <person name="Hughes D.S.T."/>
            <person name="Huylmans A.-K."/>
            <person name="Kemena C."/>
            <person name="Kremer L.P.M."/>
            <person name="Lee S.L."/>
            <person name="Lopez-Ezquerra A."/>
            <person name="Mallet L."/>
            <person name="Monroy-Kuhn J.M."/>
            <person name="Moser A."/>
            <person name="Murali S.C."/>
            <person name="Muzny D.M."/>
            <person name="Otani S."/>
            <person name="Piulachs M.-D."/>
            <person name="Poelchau M."/>
            <person name="Qu J."/>
            <person name="Schaub F."/>
            <person name="Wada-Katsumata A."/>
            <person name="Worley K.C."/>
            <person name="Xie Q."/>
            <person name="Ylla G."/>
            <person name="Poulsen M."/>
            <person name="Gibbs R.A."/>
            <person name="Schal C."/>
            <person name="Richards S."/>
            <person name="Belles X."/>
            <person name="Korb J."/>
            <person name="Bornberg-Bauer E."/>
        </authorList>
    </citation>
    <scope>NUCLEOTIDE SEQUENCE [LARGE SCALE GENOMIC DNA]</scope>
    <source>
        <tissue evidence="3">Whole body</tissue>
    </source>
</reference>
<gene>
    <name evidence="3" type="ORF">B7P43_G12631</name>
</gene>
<evidence type="ECO:0000313" key="3">
    <source>
        <dbReference type="EMBL" id="PNF29072.1"/>
    </source>
</evidence>
<feature type="compositionally biased region" description="Polar residues" evidence="1">
    <location>
        <begin position="211"/>
        <end position="228"/>
    </location>
</feature>
<dbReference type="Proteomes" id="UP000235965">
    <property type="component" value="Unassembled WGS sequence"/>
</dbReference>
<feature type="compositionally biased region" description="Polar residues" evidence="1">
    <location>
        <begin position="235"/>
        <end position="244"/>
    </location>
</feature>
<sequence>MSDCAARRDIMTALYVIFLGIVPFVAIIALIMYYTRRNVKYWWKKSNSHSAPTIQPPSYVTSRFRSSVSGCLGRFSVQKLSKLNFGVGNIFSLQTTQLPHHGMLHSSNVNASKEAVEINLEITKTGLISTTNSYVMNTLQPENDTQNTSISSGFSRGQQKNKGVILIVENLLQPSSSSSGNVPIYKRKEMFMKSNTNKSSNIPQTHIPAKSNISSNINIEKPGPSSSILAKHDPPTSSSNSVLKSDQPRKIRKNSKNLQLKVKHDPIKQKLIKMSDSCPSTPETPPLVKYQNNPITSSPSRPTVAELSSKFEAGSVSKA</sequence>
<feature type="region of interest" description="Disordered" evidence="1">
    <location>
        <begin position="195"/>
        <end position="319"/>
    </location>
</feature>
<dbReference type="AlphaFoldDB" id="A0A2J7QKG4"/>
<comment type="caution">
    <text evidence="3">The sequence shown here is derived from an EMBL/GenBank/DDBJ whole genome shotgun (WGS) entry which is preliminary data.</text>
</comment>
<feature type="transmembrane region" description="Helical" evidence="2">
    <location>
        <begin position="12"/>
        <end position="35"/>
    </location>
</feature>
<keyword evidence="2" id="KW-0472">Membrane</keyword>
<evidence type="ECO:0000313" key="4">
    <source>
        <dbReference type="Proteomes" id="UP000235965"/>
    </source>
</evidence>
<protein>
    <submittedName>
        <fullName evidence="3">Uncharacterized protein</fullName>
    </submittedName>
</protein>
<feature type="compositionally biased region" description="Polar residues" evidence="1">
    <location>
        <begin position="195"/>
        <end position="204"/>
    </location>
</feature>
<keyword evidence="4" id="KW-1185">Reference proteome</keyword>
<dbReference type="OrthoDB" id="5951731at2759"/>
<organism evidence="3 4">
    <name type="scientific">Cryptotermes secundus</name>
    <dbReference type="NCBI Taxonomy" id="105785"/>
    <lineage>
        <taxon>Eukaryota</taxon>
        <taxon>Metazoa</taxon>
        <taxon>Ecdysozoa</taxon>
        <taxon>Arthropoda</taxon>
        <taxon>Hexapoda</taxon>
        <taxon>Insecta</taxon>
        <taxon>Pterygota</taxon>
        <taxon>Neoptera</taxon>
        <taxon>Polyneoptera</taxon>
        <taxon>Dictyoptera</taxon>
        <taxon>Blattodea</taxon>
        <taxon>Blattoidea</taxon>
        <taxon>Termitoidae</taxon>
        <taxon>Kalotermitidae</taxon>
        <taxon>Cryptotermitinae</taxon>
        <taxon>Cryptotermes</taxon>
    </lineage>
</organism>